<feature type="transmembrane region" description="Helical" evidence="1">
    <location>
        <begin position="46"/>
        <end position="70"/>
    </location>
</feature>
<evidence type="ECO:0000313" key="3">
    <source>
        <dbReference type="Proteomes" id="UP001597453"/>
    </source>
</evidence>
<keyword evidence="3" id="KW-1185">Reference proteome</keyword>
<feature type="transmembrane region" description="Helical" evidence="1">
    <location>
        <begin position="91"/>
        <end position="112"/>
    </location>
</feature>
<proteinExistence type="predicted"/>
<keyword evidence="1" id="KW-1133">Transmembrane helix</keyword>
<dbReference type="PROSITE" id="PS51257">
    <property type="entry name" value="PROKAR_LIPOPROTEIN"/>
    <property type="match status" value="1"/>
</dbReference>
<accession>A0ABW5RHJ6</accession>
<feature type="transmembrane region" description="Helical" evidence="1">
    <location>
        <begin position="12"/>
        <end position="34"/>
    </location>
</feature>
<keyword evidence="1" id="KW-0472">Membrane</keyword>
<feature type="transmembrane region" description="Helical" evidence="1">
    <location>
        <begin position="132"/>
        <end position="152"/>
    </location>
</feature>
<dbReference type="EMBL" id="JBHUNF010000001">
    <property type="protein sequence ID" value="MFD2674284.1"/>
    <property type="molecule type" value="Genomic_DNA"/>
</dbReference>
<reference evidence="3" key="1">
    <citation type="journal article" date="2019" name="Int. J. Syst. Evol. Microbiol.">
        <title>The Global Catalogue of Microorganisms (GCM) 10K type strain sequencing project: providing services to taxonomists for standard genome sequencing and annotation.</title>
        <authorList>
            <consortium name="The Broad Institute Genomics Platform"/>
            <consortium name="The Broad Institute Genome Sequencing Center for Infectious Disease"/>
            <person name="Wu L."/>
            <person name="Ma J."/>
        </authorList>
    </citation>
    <scope>NUCLEOTIDE SEQUENCE [LARGE SCALE GENOMIC DNA]</scope>
    <source>
        <strain evidence="3">TISTR 1511</strain>
    </source>
</reference>
<dbReference type="Proteomes" id="UP001597453">
    <property type="component" value="Unassembled WGS sequence"/>
</dbReference>
<evidence type="ECO:0000256" key="1">
    <source>
        <dbReference type="SAM" id="Phobius"/>
    </source>
</evidence>
<comment type="caution">
    <text evidence="2">The sequence shown here is derived from an EMBL/GenBank/DDBJ whole genome shotgun (WGS) entry which is preliminary data.</text>
</comment>
<name>A0ABW5RHJ6_9MICO</name>
<dbReference type="RefSeq" id="WP_066057503.1">
    <property type="nucleotide sequence ID" value="NZ_JBHUNF010000001.1"/>
</dbReference>
<gene>
    <name evidence="2" type="ORF">ACFSUQ_03080</name>
</gene>
<keyword evidence="1" id="KW-0812">Transmembrane</keyword>
<organism evidence="2 3">
    <name type="scientific">Gulosibacter bifidus</name>
    <dbReference type="NCBI Taxonomy" id="272239"/>
    <lineage>
        <taxon>Bacteria</taxon>
        <taxon>Bacillati</taxon>
        <taxon>Actinomycetota</taxon>
        <taxon>Actinomycetes</taxon>
        <taxon>Micrococcales</taxon>
        <taxon>Microbacteriaceae</taxon>
        <taxon>Gulosibacter</taxon>
    </lineage>
</organism>
<sequence>MNERTLRPVPAKTWLIVLIAAVVSATAIACSRLFGTDPHASGALFIPLLAGFVPVVTWLVAGVASSIVVVRRCRDRQLARQLPRGWSKRTVPAFGWMLVCFAVAWIVVYVVWTTIDAMTHSLDAVNVVPRNLAVAFGLVFGPGITAMVPAVMMSSSSTDVGNYEDDEPREH</sequence>
<protein>
    <submittedName>
        <fullName evidence="2">Uncharacterized protein</fullName>
    </submittedName>
</protein>
<evidence type="ECO:0000313" key="2">
    <source>
        <dbReference type="EMBL" id="MFD2674284.1"/>
    </source>
</evidence>